<sequence>MFKKKVSIKISNYFEIIKPKYIYLKLIPHSSIRNYDSSNIAKSIQSMYKTINQRIKKVEKKYFIETQVKCSYFIDITKDNTSFYFIVPEQYATLIKDKILQTWSQITIEEVKEVKSFSQDVLKYQLNYKKEDALSLNINKKSNTPLNQILNVLDILKDDDRIGIFYNFMPCCQLSWKKNYNETLNKFKRNLPLEREKRSSAFIIKTIFTYALEFMQMLTESILDFIGGEIKKDNKETLLELATCLLNSNKKLSTHTLNKKEATILNTQILVLSDSTEIIRKRNNIISIMESYNSISEDNELSYRKISKKHIFNATDFKIARVEENRISTEECHNFIQLPARDLLEKYSCIQHRNILENQLSQELQNGYIKLGENDYKGNKKLAYMSSDKNLANLGLVVMGPQGSGKSEYFKNYASDVIKAGENLIVLDFIKNCELSSDIETVVPKEKLLIIDMSKEQDLQGFGYNEIKFKENMTEFEILETANLIAQQDMALIDAINSDGAPLTSRMRRYLSAAANIVHLKENKSLRDVINALQYPATRDKLYEETPENLKKFLEDEIKALDELNEVKEIKDPTTKEVKTLRFSNKDSKIEHILDRINLLKEDFKLKFMFNKSLENNIDFVEQLEQGKVILIKIPEHKYPLKYVKNVIVTYFTTKIWLASQIRGKIHDKPLRTHVLLDEIFQAPTSENMLKDILPQCRKFQLKFIISAHYLSQIETIRESLKASGASYMLLQGTDKKNYKELEEELQPFQLEDLLNLKRYSSLNLIKTTNGYARFITKLPAPIR</sequence>
<comment type="caution">
    <text evidence="1">The sequence shown here is derived from an EMBL/GenBank/DDBJ whole genome shotgun (WGS) entry which is preliminary data.</text>
</comment>
<protein>
    <recommendedName>
        <fullName evidence="3">ATP-binding protein</fullName>
    </recommendedName>
</protein>
<name>A0ABR4TGU4_CLOHA</name>
<evidence type="ECO:0008006" key="3">
    <source>
        <dbReference type="Google" id="ProtNLM"/>
    </source>
</evidence>
<keyword evidence="2" id="KW-1185">Reference proteome</keyword>
<evidence type="ECO:0000313" key="2">
    <source>
        <dbReference type="Proteomes" id="UP000027937"/>
    </source>
</evidence>
<dbReference type="InterPro" id="IPR027417">
    <property type="entry name" value="P-loop_NTPase"/>
</dbReference>
<accession>A0ABR4TGU4</accession>
<organism evidence="1 2">
    <name type="scientific">Clostridium haemolyticum NCTC 9693</name>
    <dbReference type="NCBI Taxonomy" id="1443114"/>
    <lineage>
        <taxon>Bacteria</taxon>
        <taxon>Bacillati</taxon>
        <taxon>Bacillota</taxon>
        <taxon>Clostridia</taxon>
        <taxon>Eubacteriales</taxon>
        <taxon>Clostridiaceae</taxon>
        <taxon>Clostridium</taxon>
    </lineage>
</organism>
<dbReference type="Proteomes" id="UP000027937">
    <property type="component" value="Unassembled WGS sequence"/>
</dbReference>
<dbReference type="SUPFAM" id="SSF52540">
    <property type="entry name" value="P-loop containing nucleoside triphosphate hydrolases"/>
    <property type="match status" value="1"/>
</dbReference>
<gene>
    <name evidence="1" type="ORF">Z960_03665</name>
</gene>
<evidence type="ECO:0000313" key="1">
    <source>
        <dbReference type="EMBL" id="KEI18234.1"/>
    </source>
</evidence>
<proteinExistence type="predicted"/>
<dbReference type="RefSeq" id="WP_039228064.1">
    <property type="nucleotide sequence ID" value="NZ_JENX01000026.1"/>
</dbReference>
<dbReference type="EMBL" id="JENX01000026">
    <property type="protein sequence ID" value="KEI18234.1"/>
    <property type="molecule type" value="Genomic_DNA"/>
</dbReference>
<reference evidence="1 2" key="1">
    <citation type="submission" date="2014-02" db="EMBL/GenBank/DDBJ databases">
        <title>Plasmidome dynamics in the species complex Clostridium novyi sensu lato converts strains of independent lineages into distinctly different pathogens.</title>
        <authorList>
            <person name="Skarin H."/>
            <person name="Segerman B."/>
        </authorList>
    </citation>
    <scope>NUCLEOTIDE SEQUENCE [LARGE SCALE GENOMIC DNA]</scope>
    <source>
        <strain evidence="1 2">NCTC 9693</strain>
    </source>
</reference>